<dbReference type="PANTHER" id="PTHR10917">
    <property type="entry name" value="DNA-DIRECTED RNA POLYMERASES I, II, AND III SUBUNIT RPABC3"/>
    <property type="match status" value="1"/>
</dbReference>
<dbReference type="InterPro" id="IPR012340">
    <property type="entry name" value="NA-bd_OB-fold"/>
</dbReference>
<comment type="caution">
    <text evidence="4">The sequence shown here is derived from an EMBL/GenBank/DDBJ whole genome shotgun (WGS) entry which is preliminary data.</text>
</comment>
<dbReference type="Pfam" id="PF03870">
    <property type="entry name" value="RNA_pol_Rpb8"/>
    <property type="match status" value="1"/>
</dbReference>
<dbReference type="GO" id="GO:0005666">
    <property type="term" value="C:RNA polymerase III complex"/>
    <property type="evidence" value="ECO:0007669"/>
    <property type="project" value="TreeGrafter"/>
</dbReference>
<name>W7TX57_9STRA</name>
<dbReference type="Gene3D" id="2.40.50.140">
    <property type="entry name" value="Nucleic acid-binding proteins"/>
    <property type="match status" value="1"/>
</dbReference>
<dbReference type="GO" id="GO:0005665">
    <property type="term" value="C:RNA polymerase II, core complex"/>
    <property type="evidence" value="ECO:0007669"/>
    <property type="project" value="TreeGrafter"/>
</dbReference>
<evidence type="ECO:0000256" key="1">
    <source>
        <dbReference type="ARBA" id="ARBA00004123"/>
    </source>
</evidence>
<proteinExistence type="inferred from homology"/>
<gene>
    <name evidence="4" type="ORF">Naga_100120g23</name>
</gene>
<sequence length="221" mass="25346">MGHLLITFHCHSYTFVFQRRAILDRSDGPRFETRRSHLLRYPPLEAGWKVRYPRISQHLQGKAMSHNLFDDTFVITGLNPHKKRFARVDRLVGRSTLFEMDLILDINSEIYQVRQDDEIALMLAHTPYSDGKLDPKEYQHDMSSALMDQYEYVTYGKVFKIESAPSAGANVGGSKESKVAIMISFGGLLMKLSGDQKHVARISIDSPIYCFIRKTKTSRTT</sequence>
<dbReference type="AlphaFoldDB" id="W7TX57"/>
<evidence type="ECO:0000313" key="5">
    <source>
        <dbReference type="Proteomes" id="UP000019335"/>
    </source>
</evidence>
<dbReference type="GO" id="GO:0005736">
    <property type="term" value="C:RNA polymerase I complex"/>
    <property type="evidence" value="ECO:0007669"/>
    <property type="project" value="TreeGrafter"/>
</dbReference>
<reference evidence="4 5" key="1">
    <citation type="journal article" date="2014" name="Mol. Plant">
        <title>Chromosome Scale Genome Assembly and Transcriptome Profiling of Nannochloropsis gaditana in Nitrogen Depletion.</title>
        <authorList>
            <person name="Corteggiani Carpinelli E."/>
            <person name="Telatin A."/>
            <person name="Vitulo N."/>
            <person name="Forcato C."/>
            <person name="D'Angelo M."/>
            <person name="Schiavon R."/>
            <person name="Vezzi A."/>
            <person name="Giacometti G.M."/>
            <person name="Morosinotto T."/>
            <person name="Valle G."/>
        </authorList>
    </citation>
    <scope>NUCLEOTIDE SEQUENCE [LARGE SCALE GENOMIC DNA]</scope>
    <source>
        <strain evidence="4 5">B-31</strain>
    </source>
</reference>
<dbReference type="EMBL" id="AZIL01000354">
    <property type="protein sequence ID" value="EWM28083.1"/>
    <property type="molecule type" value="Genomic_DNA"/>
</dbReference>
<accession>W7TX57</accession>
<dbReference type="Proteomes" id="UP000019335">
    <property type="component" value="Chromosome 5"/>
</dbReference>
<dbReference type="GO" id="GO:0006351">
    <property type="term" value="P:DNA-templated transcription"/>
    <property type="evidence" value="ECO:0007669"/>
    <property type="project" value="InterPro"/>
</dbReference>
<dbReference type="SMART" id="SM00658">
    <property type="entry name" value="RPOL8c"/>
    <property type="match status" value="1"/>
</dbReference>
<keyword evidence="5" id="KW-1185">Reference proteome</keyword>
<evidence type="ECO:0000256" key="2">
    <source>
        <dbReference type="ARBA" id="ARBA00008912"/>
    </source>
</evidence>
<keyword evidence="4" id="KW-0240">DNA-directed RNA polymerase</keyword>
<evidence type="ECO:0000313" key="4">
    <source>
        <dbReference type="EMBL" id="EWM28083.1"/>
    </source>
</evidence>
<evidence type="ECO:0000256" key="3">
    <source>
        <dbReference type="ARBA" id="ARBA00023242"/>
    </source>
</evidence>
<dbReference type="PANTHER" id="PTHR10917:SF0">
    <property type="entry name" value="DNA-DIRECTED RNA POLYMERASES I, II, AND III SUBUNIT RPABC3"/>
    <property type="match status" value="1"/>
</dbReference>
<dbReference type="GO" id="GO:0003899">
    <property type="term" value="F:DNA-directed RNA polymerase activity"/>
    <property type="evidence" value="ECO:0007669"/>
    <property type="project" value="InterPro"/>
</dbReference>
<dbReference type="OrthoDB" id="20018at2759"/>
<organism evidence="4 5">
    <name type="scientific">Nannochloropsis gaditana</name>
    <dbReference type="NCBI Taxonomy" id="72520"/>
    <lineage>
        <taxon>Eukaryota</taxon>
        <taxon>Sar</taxon>
        <taxon>Stramenopiles</taxon>
        <taxon>Ochrophyta</taxon>
        <taxon>Eustigmatophyceae</taxon>
        <taxon>Eustigmatales</taxon>
        <taxon>Monodopsidaceae</taxon>
        <taxon>Nannochloropsis</taxon>
    </lineage>
</organism>
<keyword evidence="4" id="KW-0804">Transcription</keyword>
<keyword evidence="3" id="KW-0539">Nucleus</keyword>
<comment type="similarity">
    <text evidence="2">Belongs to the eukaryotic RPB8 RNA polymerase subunit family.</text>
</comment>
<comment type="subcellular location">
    <subcellularLocation>
        <location evidence="1">Nucleus</location>
    </subcellularLocation>
</comment>
<dbReference type="InterPro" id="IPR005570">
    <property type="entry name" value="RPABC3"/>
</dbReference>
<protein>
    <submittedName>
        <fullName evidence="4">Dna-directed rna polymerases and iii subunit rpabc3</fullName>
    </submittedName>
</protein>
<dbReference type="SUPFAM" id="SSF50249">
    <property type="entry name" value="Nucleic acid-binding proteins"/>
    <property type="match status" value="1"/>
</dbReference>